<dbReference type="EMBL" id="UYYB01011484">
    <property type="protein sequence ID" value="VDM69224.1"/>
    <property type="molecule type" value="Genomic_DNA"/>
</dbReference>
<dbReference type="OrthoDB" id="297496at2759"/>
<protein>
    <submittedName>
        <fullName evidence="1">Uncharacterized protein</fullName>
    </submittedName>
</protein>
<accession>A0A3P7IUK0</accession>
<proteinExistence type="predicted"/>
<gene>
    <name evidence="1" type="ORF">SVUK_LOCUS4222</name>
</gene>
<name>A0A3P7IUK0_STRVU</name>
<organism evidence="1 2">
    <name type="scientific">Strongylus vulgaris</name>
    <name type="common">Blood worm</name>
    <dbReference type="NCBI Taxonomy" id="40348"/>
    <lineage>
        <taxon>Eukaryota</taxon>
        <taxon>Metazoa</taxon>
        <taxon>Ecdysozoa</taxon>
        <taxon>Nematoda</taxon>
        <taxon>Chromadorea</taxon>
        <taxon>Rhabditida</taxon>
        <taxon>Rhabditina</taxon>
        <taxon>Rhabditomorpha</taxon>
        <taxon>Strongyloidea</taxon>
        <taxon>Strongylidae</taxon>
        <taxon>Strongylus</taxon>
    </lineage>
</organism>
<reference evidence="1 2" key="1">
    <citation type="submission" date="2018-11" db="EMBL/GenBank/DDBJ databases">
        <authorList>
            <consortium name="Pathogen Informatics"/>
        </authorList>
    </citation>
    <scope>NUCLEOTIDE SEQUENCE [LARGE SCALE GENOMIC DNA]</scope>
</reference>
<sequence length="163" mass="18448">MASVVVWFGGKKFVNKNTLLIGLTMKSLVKNLGDQFNIPEGEMADFNLEEFVEAAMKVEAGEIKTLRKPVPPVSFRDDGVLSYSKLRKSSESDIRYVDERLSKIRDLPALSDDSARTLETLPMRSGHDSHIPRLDLDYPFYIDSSIPSSFDDQFLKTVSKRKD</sequence>
<dbReference type="AlphaFoldDB" id="A0A3P7IUK0"/>
<evidence type="ECO:0000313" key="1">
    <source>
        <dbReference type="EMBL" id="VDM69224.1"/>
    </source>
</evidence>
<dbReference type="Proteomes" id="UP000270094">
    <property type="component" value="Unassembled WGS sequence"/>
</dbReference>
<keyword evidence="2" id="KW-1185">Reference proteome</keyword>
<evidence type="ECO:0000313" key="2">
    <source>
        <dbReference type="Proteomes" id="UP000270094"/>
    </source>
</evidence>